<accession>A0A024UD69</accession>
<dbReference type="RefSeq" id="XP_008867116.1">
    <property type="nucleotide sequence ID" value="XM_008868894.1"/>
</dbReference>
<evidence type="ECO:0000259" key="2">
    <source>
        <dbReference type="Pfam" id="PF04982"/>
    </source>
</evidence>
<feature type="domain" description="HPP transmembrane region" evidence="2">
    <location>
        <begin position="79"/>
        <end position="245"/>
    </location>
</feature>
<dbReference type="Pfam" id="PF04982">
    <property type="entry name" value="TM_HPP"/>
    <property type="match status" value="1"/>
</dbReference>
<feature type="transmembrane region" description="Helical" evidence="1">
    <location>
        <begin position="116"/>
        <end position="134"/>
    </location>
</feature>
<dbReference type="AlphaFoldDB" id="A0A024UD69"/>
<dbReference type="InterPro" id="IPR007065">
    <property type="entry name" value="HPP"/>
</dbReference>
<feature type="transmembrane region" description="Helical" evidence="1">
    <location>
        <begin position="216"/>
        <end position="237"/>
    </location>
</feature>
<dbReference type="VEuPathDB" id="FungiDB:H310_04513"/>
<gene>
    <name evidence="3" type="ORF">H310_04513</name>
</gene>
<keyword evidence="1" id="KW-1133">Transmembrane helix</keyword>
<dbReference type="InterPro" id="IPR058581">
    <property type="entry name" value="TM_HPP"/>
</dbReference>
<dbReference type="PANTHER" id="PTHR33741:SF5">
    <property type="entry name" value="TRANSMEMBRANE PROTEIN DDB_G0269096-RELATED"/>
    <property type="match status" value="1"/>
</dbReference>
<feature type="transmembrane region" description="Helical" evidence="1">
    <location>
        <begin position="82"/>
        <end position="104"/>
    </location>
</feature>
<dbReference type="EMBL" id="KI913958">
    <property type="protein sequence ID" value="ETW04160.1"/>
    <property type="molecule type" value="Genomic_DNA"/>
</dbReference>
<dbReference type="STRING" id="157072.A0A024UD69"/>
<evidence type="ECO:0000313" key="3">
    <source>
        <dbReference type="EMBL" id="ETW04160.1"/>
    </source>
</evidence>
<sequence length="252" mass="26930">MAVPPPPTTPCSAENGVDGGFQRVSDTVPSKGPLLISTYALKFRGVESMPGNPEVNTAYPSLAIDPIHRNAAYDSHRRRHQVLILFWSFLSSFCGIGILAAIQYSANAKFGTGAKLQSIIGSFGASAILTFGAIQSPLAQPRNVVMGNTLSAIVGVSVSKLFLHVAPGDEWKWLSCALAVSLALVVMQITDTVHPPGGATALIAVISGPEIQDLGYLYVAMPVFTGSIILVLVSVFLNNIQRQYPRYWLYKA</sequence>
<name>A0A024UD69_9STRA</name>
<organism evidence="3">
    <name type="scientific">Aphanomyces invadans</name>
    <dbReference type="NCBI Taxonomy" id="157072"/>
    <lineage>
        <taxon>Eukaryota</taxon>
        <taxon>Sar</taxon>
        <taxon>Stramenopiles</taxon>
        <taxon>Oomycota</taxon>
        <taxon>Saprolegniomycetes</taxon>
        <taxon>Saprolegniales</taxon>
        <taxon>Verrucalvaceae</taxon>
        <taxon>Aphanomyces</taxon>
    </lineage>
</organism>
<dbReference type="GeneID" id="20081563"/>
<dbReference type="eggNOG" id="ENOG502S3SU">
    <property type="taxonomic scope" value="Eukaryota"/>
</dbReference>
<protein>
    <recommendedName>
        <fullName evidence="2">HPP transmembrane region domain-containing protein</fullName>
    </recommendedName>
</protein>
<dbReference type="PANTHER" id="PTHR33741">
    <property type="entry name" value="TRANSMEMBRANE PROTEIN DDB_G0269096-RELATED"/>
    <property type="match status" value="1"/>
</dbReference>
<evidence type="ECO:0000256" key="1">
    <source>
        <dbReference type="SAM" id="Phobius"/>
    </source>
</evidence>
<keyword evidence="1" id="KW-0812">Transmembrane</keyword>
<feature type="transmembrane region" description="Helical" evidence="1">
    <location>
        <begin position="146"/>
        <end position="165"/>
    </location>
</feature>
<dbReference type="OrthoDB" id="2016548at2759"/>
<keyword evidence="1" id="KW-0472">Membrane</keyword>
<reference evidence="3" key="1">
    <citation type="submission" date="2013-12" db="EMBL/GenBank/DDBJ databases">
        <title>The Genome Sequence of Aphanomyces invadans NJM9701.</title>
        <authorList>
            <consortium name="The Broad Institute Genomics Platform"/>
            <person name="Russ C."/>
            <person name="Tyler B."/>
            <person name="van West P."/>
            <person name="Dieguez-Uribeondo J."/>
            <person name="Young S.K."/>
            <person name="Zeng Q."/>
            <person name="Gargeya S."/>
            <person name="Fitzgerald M."/>
            <person name="Abouelleil A."/>
            <person name="Alvarado L."/>
            <person name="Chapman S.B."/>
            <person name="Gainer-Dewar J."/>
            <person name="Goldberg J."/>
            <person name="Griggs A."/>
            <person name="Gujja S."/>
            <person name="Hansen M."/>
            <person name="Howarth C."/>
            <person name="Imamovic A."/>
            <person name="Ireland A."/>
            <person name="Larimer J."/>
            <person name="McCowan C."/>
            <person name="Murphy C."/>
            <person name="Pearson M."/>
            <person name="Poon T.W."/>
            <person name="Priest M."/>
            <person name="Roberts A."/>
            <person name="Saif S."/>
            <person name="Shea T."/>
            <person name="Sykes S."/>
            <person name="Wortman J."/>
            <person name="Nusbaum C."/>
            <person name="Birren B."/>
        </authorList>
    </citation>
    <scope>NUCLEOTIDE SEQUENCE [LARGE SCALE GENOMIC DNA]</scope>
    <source>
        <strain evidence="3">NJM9701</strain>
    </source>
</reference>
<proteinExistence type="predicted"/>